<dbReference type="OrthoDB" id="9802202at2"/>
<evidence type="ECO:0000313" key="6">
    <source>
        <dbReference type="Proteomes" id="UP000036756"/>
    </source>
</evidence>
<dbReference type="Gene3D" id="3.40.190.10">
    <property type="entry name" value="Periplasmic binding protein-like II"/>
    <property type="match status" value="2"/>
</dbReference>
<protein>
    <submittedName>
        <fullName evidence="5">ABC-type nitrate/sulfonate/bicarbonate transport system, periplasmic component</fullName>
    </submittedName>
</protein>
<dbReference type="Pfam" id="PF09084">
    <property type="entry name" value="NMT1"/>
    <property type="match status" value="1"/>
</dbReference>
<dbReference type="AlphaFoldDB" id="A0A0J8DA13"/>
<dbReference type="Proteomes" id="UP000036756">
    <property type="component" value="Unassembled WGS sequence"/>
</dbReference>
<evidence type="ECO:0000259" key="4">
    <source>
        <dbReference type="Pfam" id="PF09084"/>
    </source>
</evidence>
<gene>
    <name evidence="5" type="ORF">CLCY_11c00210</name>
</gene>
<keyword evidence="6" id="KW-1185">Reference proteome</keyword>
<dbReference type="PATRIC" id="fig|1121307.3.peg.136"/>
<dbReference type="SUPFAM" id="SSF53850">
    <property type="entry name" value="Periplasmic binding protein-like II"/>
    <property type="match status" value="1"/>
</dbReference>
<name>A0A0J8DA13_CLOCY</name>
<comment type="subcellular location">
    <subcellularLocation>
        <location evidence="1">Periplasm</location>
    </subcellularLocation>
</comment>
<comment type="caution">
    <text evidence="5">The sequence shown here is derived from an EMBL/GenBank/DDBJ whole genome shotgun (WGS) entry which is preliminary data.</text>
</comment>
<evidence type="ECO:0000256" key="2">
    <source>
        <dbReference type="ARBA" id="ARBA00010742"/>
    </source>
</evidence>
<evidence type="ECO:0000313" key="5">
    <source>
        <dbReference type="EMBL" id="KMT22687.1"/>
    </source>
</evidence>
<proteinExistence type="inferred from homology"/>
<dbReference type="RefSeq" id="WP_048569706.1">
    <property type="nucleotide sequence ID" value="NZ_LFVU01000005.1"/>
</dbReference>
<dbReference type="PANTHER" id="PTHR30024">
    <property type="entry name" value="ALIPHATIC SULFONATES-BINDING PROTEIN-RELATED"/>
    <property type="match status" value="1"/>
</dbReference>
<evidence type="ECO:0000256" key="1">
    <source>
        <dbReference type="ARBA" id="ARBA00004418"/>
    </source>
</evidence>
<feature type="domain" description="SsuA/THI5-like" evidence="4">
    <location>
        <begin position="49"/>
        <end position="259"/>
    </location>
</feature>
<dbReference type="PROSITE" id="PS51257">
    <property type="entry name" value="PROKAR_LIPOPROTEIN"/>
    <property type="match status" value="1"/>
</dbReference>
<keyword evidence="3" id="KW-0732">Signal</keyword>
<dbReference type="PANTHER" id="PTHR30024:SF47">
    <property type="entry name" value="TAURINE-BINDING PERIPLASMIC PROTEIN"/>
    <property type="match status" value="1"/>
</dbReference>
<comment type="similarity">
    <text evidence="2">Belongs to the bacterial solute-binding protein SsuA/TauA family.</text>
</comment>
<organism evidence="5 6">
    <name type="scientific">Clostridium cylindrosporum DSM 605</name>
    <dbReference type="NCBI Taxonomy" id="1121307"/>
    <lineage>
        <taxon>Bacteria</taxon>
        <taxon>Bacillati</taxon>
        <taxon>Bacillota</taxon>
        <taxon>Clostridia</taxon>
        <taxon>Eubacteriales</taxon>
        <taxon>Clostridiaceae</taxon>
        <taxon>Clostridium</taxon>
    </lineage>
</organism>
<sequence>MKRFFKTISFMVVIVFSFSFLVSCTKKKEPQTDLKTVRLSEVVRSIFYAPMYAAINQGFFKEEGIKIELSTAQGADKTAQQVLSKNADIGFSGPEQIIYLYNQGREDHGVVFAQLTQKDGSFLVARNDKNFNWNNVKGKTIIGGRPGGVPQMALEHVLKKNGINPAKDVKIITNLAFNATAGAFKSGTGDYIAAFEPTGSLLEKEKVGTTVASIGKDAGDIAYTSFFTTNEYIKSNKDTIQGFTNAIYKGQLWVEKTPSKDVAKSIIDFFPGSDIEVLSKIIDRYKEINAFSKTPNVSSDGLNNLMNIIEGYNKDLIKKRPPIEKISTNEFANKTVKSIK</sequence>
<dbReference type="STRING" id="1121307.CLCY_11c00210"/>
<reference evidence="5 6" key="1">
    <citation type="submission" date="2015-06" db="EMBL/GenBank/DDBJ databases">
        <title>Draft genome sequence of the purine-degrading Clostridium cylindrosporum HC-1 (DSM 605).</title>
        <authorList>
            <person name="Poehlein A."/>
            <person name="Schiel-Bengelsdorf B."/>
            <person name="Bengelsdorf F."/>
            <person name="Daniel R."/>
            <person name="Duerre P."/>
        </authorList>
    </citation>
    <scope>NUCLEOTIDE SEQUENCE [LARGE SCALE GENOMIC DNA]</scope>
    <source>
        <strain evidence="5 6">DSM 605</strain>
    </source>
</reference>
<accession>A0A0J8DA13</accession>
<dbReference type="EMBL" id="LFVU01000005">
    <property type="protein sequence ID" value="KMT22687.1"/>
    <property type="molecule type" value="Genomic_DNA"/>
</dbReference>
<evidence type="ECO:0000256" key="3">
    <source>
        <dbReference type="ARBA" id="ARBA00022729"/>
    </source>
</evidence>
<dbReference type="InterPro" id="IPR015168">
    <property type="entry name" value="SsuA/THI5"/>
</dbReference>
<dbReference type="GO" id="GO:0042597">
    <property type="term" value="C:periplasmic space"/>
    <property type="evidence" value="ECO:0007669"/>
    <property type="project" value="UniProtKB-SubCell"/>
</dbReference>